<dbReference type="EMBL" id="JAJSPL020000017">
    <property type="protein sequence ID" value="KAK7741869.1"/>
    <property type="molecule type" value="Genomic_DNA"/>
</dbReference>
<accession>A0AAN9U9X1</accession>
<gene>
    <name evidence="2" type="ORF">SLS53_004936</name>
</gene>
<reference evidence="2 3" key="1">
    <citation type="journal article" date="2023" name="PLoS ONE">
        <title>Cytospora paraplurivora sp. nov. isolated from orchards with fruit tree decline syndrome in Ontario, Canada.</title>
        <authorList>
            <person name="Ilyukhin E."/>
            <person name="Nguyen H.D.T."/>
            <person name="Castle A.J."/>
            <person name="Ellouze W."/>
        </authorList>
    </citation>
    <scope>NUCLEOTIDE SEQUENCE [LARGE SCALE GENOMIC DNA]</scope>
    <source>
        <strain evidence="2 3">FDS-564</strain>
    </source>
</reference>
<name>A0AAN9U9X1_9PEZI</name>
<proteinExistence type="predicted"/>
<feature type="region of interest" description="Disordered" evidence="1">
    <location>
        <begin position="66"/>
        <end position="86"/>
    </location>
</feature>
<evidence type="ECO:0000313" key="3">
    <source>
        <dbReference type="Proteomes" id="UP001320245"/>
    </source>
</evidence>
<evidence type="ECO:0000313" key="2">
    <source>
        <dbReference type="EMBL" id="KAK7741869.1"/>
    </source>
</evidence>
<keyword evidence="3" id="KW-1185">Reference proteome</keyword>
<evidence type="ECO:0000256" key="1">
    <source>
        <dbReference type="SAM" id="MobiDB-lite"/>
    </source>
</evidence>
<protein>
    <submittedName>
        <fullName evidence="2">Uncharacterized protein</fullName>
    </submittedName>
</protein>
<organism evidence="2 3">
    <name type="scientific">Cytospora paraplurivora</name>
    <dbReference type="NCBI Taxonomy" id="2898453"/>
    <lineage>
        <taxon>Eukaryota</taxon>
        <taxon>Fungi</taxon>
        <taxon>Dikarya</taxon>
        <taxon>Ascomycota</taxon>
        <taxon>Pezizomycotina</taxon>
        <taxon>Sordariomycetes</taxon>
        <taxon>Sordariomycetidae</taxon>
        <taxon>Diaporthales</taxon>
        <taxon>Cytosporaceae</taxon>
        <taxon>Cytospora</taxon>
    </lineage>
</organism>
<dbReference type="AlphaFoldDB" id="A0AAN9U9X1"/>
<sequence>MAEKNEQYYHRLLCPGCSHEVDRDQNYPQPDAFRYLTLDEMKASGFRCQTFSCPIYIGEDEIFADDKDQARDATGQPAPPILTANGNAQAREATTEFCIDPNLTIDAANTGSQTSIAGSTSISSLQLPPREKTRNYWTQQEVDLLCKMKAQGCPWDVVVTVSS</sequence>
<dbReference type="Proteomes" id="UP001320245">
    <property type="component" value="Unassembled WGS sequence"/>
</dbReference>
<comment type="caution">
    <text evidence="2">The sequence shown here is derived from an EMBL/GenBank/DDBJ whole genome shotgun (WGS) entry which is preliminary data.</text>
</comment>